<proteinExistence type="predicted"/>
<dbReference type="OrthoDB" id="4559844at2"/>
<keyword evidence="3" id="KW-1185">Reference proteome</keyword>
<evidence type="ECO:0000313" key="3">
    <source>
        <dbReference type="Proteomes" id="UP000242444"/>
    </source>
</evidence>
<keyword evidence="1" id="KW-0472">Membrane</keyword>
<sequence length="76" mass="8656">MCVARRIRHVDGLSAWWDSMELWLAQLWFPLQFLIVIAVVLPVCALAAWVIDRVVGLVASRFGSARRARERPEPPS</sequence>
<reference evidence="2 3" key="1">
    <citation type="submission" date="2017-07" db="EMBL/GenBank/DDBJ databases">
        <title>Amycolatopsis antarcticus sp. nov., isolated from the surface of an Antarcticus brown macroalga.</title>
        <authorList>
            <person name="Wang J."/>
            <person name="Leiva S."/>
            <person name="Huang J."/>
            <person name="Huang Y."/>
        </authorList>
    </citation>
    <scope>NUCLEOTIDE SEQUENCE [LARGE SCALE GENOMIC DNA]</scope>
    <source>
        <strain evidence="2 3">AU-G6</strain>
    </source>
</reference>
<evidence type="ECO:0000256" key="1">
    <source>
        <dbReference type="SAM" id="Phobius"/>
    </source>
</evidence>
<evidence type="ECO:0000313" key="2">
    <source>
        <dbReference type="EMBL" id="OZM74275.1"/>
    </source>
</evidence>
<keyword evidence="1" id="KW-0812">Transmembrane</keyword>
<dbReference type="InParanoid" id="A0A263DA70"/>
<organism evidence="2 3">
    <name type="scientific">Amycolatopsis antarctica</name>
    <dbReference type="NCBI Taxonomy" id="1854586"/>
    <lineage>
        <taxon>Bacteria</taxon>
        <taxon>Bacillati</taxon>
        <taxon>Actinomycetota</taxon>
        <taxon>Actinomycetes</taxon>
        <taxon>Pseudonocardiales</taxon>
        <taxon>Pseudonocardiaceae</taxon>
        <taxon>Amycolatopsis</taxon>
    </lineage>
</organism>
<protein>
    <submittedName>
        <fullName evidence="2">Uncharacterized protein</fullName>
    </submittedName>
</protein>
<comment type="caution">
    <text evidence="2">The sequence shown here is derived from an EMBL/GenBank/DDBJ whole genome shotgun (WGS) entry which is preliminary data.</text>
</comment>
<dbReference type="EMBL" id="NKYE01000002">
    <property type="protein sequence ID" value="OZM74275.1"/>
    <property type="molecule type" value="Genomic_DNA"/>
</dbReference>
<feature type="transmembrane region" description="Helical" evidence="1">
    <location>
        <begin position="27"/>
        <end position="51"/>
    </location>
</feature>
<dbReference type="AlphaFoldDB" id="A0A263DA70"/>
<accession>A0A263DA70</accession>
<name>A0A263DA70_9PSEU</name>
<dbReference type="Proteomes" id="UP000242444">
    <property type="component" value="Unassembled WGS sequence"/>
</dbReference>
<keyword evidence="1" id="KW-1133">Transmembrane helix</keyword>
<gene>
    <name evidence="2" type="ORF">CFN78_03780</name>
</gene>